<organism evidence="2 3">
    <name type="scientific">Ditylenchus dipsaci</name>
    <dbReference type="NCBI Taxonomy" id="166011"/>
    <lineage>
        <taxon>Eukaryota</taxon>
        <taxon>Metazoa</taxon>
        <taxon>Ecdysozoa</taxon>
        <taxon>Nematoda</taxon>
        <taxon>Chromadorea</taxon>
        <taxon>Rhabditida</taxon>
        <taxon>Tylenchina</taxon>
        <taxon>Tylenchomorpha</taxon>
        <taxon>Sphaerularioidea</taxon>
        <taxon>Anguinidae</taxon>
        <taxon>Anguininae</taxon>
        <taxon>Ditylenchus</taxon>
    </lineage>
</organism>
<dbReference type="AlphaFoldDB" id="A0A915D1Z4"/>
<accession>A0A915D1Z4</accession>
<keyword evidence="1" id="KW-0472">Membrane</keyword>
<keyword evidence="1" id="KW-0812">Transmembrane</keyword>
<feature type="transmembrane region" description="Helical" evidence="1">
    <location>
        <begin position="20"/>
        <end position="40"/>
    </location>
</feature>
<evidence type="ECO:0000313" key="3">
    <source>
        <dbReference type="WBParaSite" id="jg14590"/>
    </source>
</evidence>
<evidence type="ECO:0000256" key="1">
    <source>
        <dbReference type="SAM" id="Phobius"/>
    </source>
</evidence>
<name>A0A915D1Z4_9BILA</name>
<sequence length="68" mass="8160">MFLYDCCYSVFTNHAFRKSVFYSLLFVMTLLTIHDILDLCKQYKYDDKKAEMSIVFNDTMTFPNMTFV</sequence>
<dbReference type="WBParaSite" id="jg14590">
    <property type="protein sequence ID" value="jg14590"/>
    <property type="gene ID" value="jg14590"/>
</dbReference>
<keyword evidence="1" id="KW-1133">Transmembrane helix</keyword>
<proteinExistence type="predicted"/>
<keyword evidence="2" id="KW-1185">Reference proteome</keyword>
<protein>
    <submittedName>
        <fullName evidence="3">Uncharacterized protein</fullName>
    </submittedName>
</protein>
<dbReference type="Proteomes" id="UP000887574">
    <property type="component" value="Unplaced"/>
</dbReference>
<evidence type="ECO:0000313" key="2">
    <source>
        <dbReference type="Proteomes" id="UP000887574"/>
    </source>
</evidence>
<reference evidence="3" key="1">
    <citation type="submission" date="2022-11" db="UniProtKB">
        <authorList>
            <consortium name="WormBaseParasite"/>
        </authorList>
    </citation>
    <scope>IDENTIFICATION</scope>
</reference>